<sequence>MPFFTSARTRSKDGDSQKLIAGAHLHRLLLLRLDPSHASSDDFLQCLSASIPDKLAFAQSSPSFTSVLVSSIENPMFFTPSTVRPLWIVTPTNASQVQAAVICGRRHGVRLRVRSGGHDY</sequence>
<dbReference type="PANTHER" id="PTHR32448">
    <property type="entry name" value="OS08G0158400 PROTEIN"/>
    <property type="match status" value="1"/>
</dbReference>
<dbReference type="InterPro" id="IPR036318">
    <property type="entry name" value="FAD-bd_PCMH-like_sf"/>
</dbReference>
<comment type="caution">
    <text evidence="1">The sequence shown here is derived from an EMBL/GenBank/DDBJ whole genome shotgun (WGS) entry which is preliminary data.</text>
</comment>
<dbReference type="Proteomes" id="UP000095767">
    <property type="component" value="Unassembled WGS sequence"/>
</dbReference>
<name>A0A1E5US92_9POAL</name>
<dbReference type="GO" id="GO:0050660">
    <property type="term" value="F:flavin adenine dinucleotide binding"/>
    <property type="evidence" value="ECO:0007669"/>
    <property type="project" value="InterPro"/>
</dbReference>
<dbReference type="GO" id="GO:0016491">
    <property type="term" value="F:oxidoreductase activity"/>
    <property type="evidence" value="ECO:0007669"/>
    <property type="project" value="UniProtKB-ARBA"/>
</dbReference>
<protein>
    <recommendedName>
        <fullName evidence="3">FAD linked oxidase N-terminal domain-containing protein</fullName>
    </recommendedName>
</protein>
<reference evidence="1 2" key="1">
    <citation type="submission" date="2016-09" db="EMBL/GenBank/DDBJ databases">
        <title>The draft genome of Dichanthelium oligosanthes: A C3 panicoid grass species.</title>
        <authorList>
            <person name="Studer A.J."/>
            <person name="Schnable J.C."/>
            <person name="Brutnell T.P."/>
        </authorList>
    </citation>
    <scope>NUCLEOTIDE SEQUENCE [LARGE SCALE GENOMIC DNA]</scope>
    <source>
        <strain evidence="2">cv. Kellogg 1175</strain>
        <tissue evidence="1">Leaf</tissue>
    </source>
</reference>
<proteinExistence type="predicted"/>
<dbReference type="OrthoDB" id="637626at2759"/>
<dbReference type="Gene3D" id="3.30.43.10">
    <property type="entry name" value="Uridine Diphospho-n-acetylenolpyruvylglucosamine Reductase, domain 2"/>
    <property type="match status" value="1"/>
</dbReference>
<dbReference type="EMBL" id="LWDX02065845">
    <property type="protein sequence ID" value="OEL15694.1"/>
    <property type="molecule type" value="Genomic_DNA"/>
</dbReference>
<evidence type="ECO:0000313" key="2">
    <source>
        <dbReference type="Proteomes" id="UP000095767"/>
    </source>
</evidence>
<gene>
    <name evidence="1" type="ORF">BAE44_0023287</name>
</gene>
<accession>A0A1E5US92</accession>
<evidence type="ECO:0008006" key="3">
    <source>
        <dbReference type="Google" id="ProtNLM"/>
    </source>
</evidence>
<dbReference type="STRING" id="888268.A0A1E5US92"/>
<dbReference type="InterPro" id="IPR016167">
    <property type="entry name" value="FAD-bd_PCMH_sub1"/>
</dbReference>
<organism evidence="1 2">
    <name type="scientific">Dichanthelium oligosanthes</name>
    <dbReference type="NCBI Taxonomy" id="888268"/>
    <lineage>
        <taxon>Eukaryota</taxon>
        <taxon>Viridiplantae</taxon>
        <taxon>Streptophyta</taxon>
        <taxon>Embryophyta</taxon>
        <taxon>Tracheophyta</taxon>
        <taxon>Spermatophyta</taxon>
        <taxon>Magnoliopsida</taxon>
        <taxon>Liliopsida</taxon>
        <taxon>Poales</taxon>
        <taxon>Poaceae</taxon>
        <taxon>PACMAD clade</taxon>
        <taxon>Panicoideae</taxon>
        <taxon>Panicodae</taxon>
        <taxon>Paniceae</taxon>
        <taxon>Dichantheliinae</taxon>
        <taxon>Dichanthelium</taxon>
    </lineage>
</organism>
<dbReference type="SUPFAM" id="SSF56176">
    <property type="entry name" value="FAD-binding/transporter-associated domain-like"/>
    <property type="match status" value="1"/>
</dbReference>
<dbReference type="AlphaFoldDB" id="A0A1E5US92"/>
<keyword evidence="2" id="KW-1185">Reference proteome</keyword>
<evidence type="ECO:0000313" key="1">
    <source>
        <dbReference type="EMBL" id="OEL15694.1"/>
    </source>
</evidence>